<dbReference type="OrthoDB" id="2942983at2"/>
<keyword evidence="3" id="KW-1185">Reference proteome</keyword>
<feature type="region of interest" description="Disordered" evidence="1">
    <location>
        <begin position="74"/>
        <end position="94"/>
    </location>
</feature>
<evidence type="ECO:0000313" key="2">
    <source>
        <dbReference type="EMBL" id="SCB74503.1"/>
    </source>
</evidence>
<dbReference type="Gene3D" id="3.30.1490.480">
    <property type="entry name" value="Endolytic murein transglycosylase"/>
    <property type="match status" value="1"/>
</dbReference>
<accession>A0A0V8HQQ6</accession>
<protein>
    <recommendedName>
        <fullName evidence="4">YceG-like family protein</fullName>
    </recommendedName>
</protein>
<reference evidence="3" key="1">
    <citation type="submission" date="2016-08" db="EMBL/GenBank/DDBJ databases">
        <authorList>
            <person name="Varghese N."/>
            <person name="Submissions Spin"/>
        </authorList>
    </citation>
    <scope>NUCLEOTIDE SEQUENCE [LARGE SCALE GENOMIC DNA]</scope>
    <source>
        <strain evidence="3">SGD-1123</strain>
    </source>
</reference>
<name>A0A0V8HQQ6_9BACI</name>
<evidence type="ECO:0000256" key="1">
    <source>
        <dbReference type="SAM" id="MobiDB-lite"/>
    </source>
</evidence>
<dbReference type="RefSeq" id="WP_058297147.1">
    <property type="nucleotide sequence ID" value="NZ_FMAU01000001.1"/>
</dbReference>
<gene>
    <name evidence="2" type="ORF">GA0061094_0223</name>
</gene>
<dbReference type="Proteomes" id="UP000181997">
    <property type="component" value="Unassembled WGS sequence"/>
</dbReference>
<feature type="compositionally biased region" description="Basic and acidic residues" evidence="1">
    <location>
        <begin position="84"/>
        <end position="94"/>
    </location>
</feature>
<sequence>MTSNSLRSFALGLLLAATATGGVYFFGPSEAESTEKSDEKTVKTEKLTEDEMIEQLTAKGFVVQSKEAWDKQVAAASAEAKEDEPEKKSKKKNEDDVVYRTILNVSMGMTSIDIGNALEEAKIIDDGMKFYKEVENRGLENELRPGTFQIESGMSMDEIISIIFK</sequence>
<evidence type="ECO:0000313" key="3">
    <source>
        <dbReference type="Proteomes" id="UP000181997"/>
    </source>
</evidence>
<organism evidence="2 3">
    <name type="scientific">[Bacillus] enclensis</name>
    <dbReference type="NCBI Taxonomy" id="1402860"/>
    <lineage>
        <taxon>Bacteria</taxon>
        <taxon>Bacillati</taxon>
        <taxon>Bacillota</taxon>
        <taxon>Bacilli</taxon>
        <taxon>Bacillales</taxon>
        <taxon>Bacillaceae</taxon>
        <taxon>Rossellomorea</taxon>
    </lineage>
</organism>
<dbReference type="EMBL" id="FMAU01000001">
    <property type="protein sequence ID" value="SCB74503.1"/>
    <property type="molecule type" value="Genomic_DNA"/>
</dbReference>
<proteinExistence type="predicted"/>
<dbReference type="AlphaFoldDB" id="A0A0V8HQQ6"/>
<evidence type="ECO:0008006" key="4">
    <source>
        <dbReference type="Google" id="ProtNLM"/>
    </source>
</evidence>